<dbReference type="Proteomes" id="UP001431634">
    <property type="component" value="Unassembled WGS sequence"/>
</dbReference>
<keyword evidence="2 9" id="KW-0328">Glycosyltransferase</keyword>
<sequence length="157" mass="17379">MTTNYMVISWDQLHKDARLLAERVSTKKFKGIVAITRGGMIPAAIIARELECRLIETVSIVSYDEEIQGELKIIKHPTVAGDGEGFLIVDDLVDSGITAQAIKKLLPKAYFACLYAKPAGKPSTDEFIMEVQQDTWILFPWDAAPAFAPPLVKSTKK</sequence>
<dbReference type="EMBL" id="JASBAO010000001">
    <property type="protein sequence ID" value="MDI2090155.1"/>
    <property type="molecule type" value="Genomic_DNA"/>
</dbReference>
<keyword evidence="6" id="KW-0460">Magnesium</keyword>
<gene>
    <name evidence="9" type="primary">gpt</name>
    <name evidence="9" type="ORF">QJV27_01960</name>
</gene>
<comment type="caution">
    <text evidence="9">The sequence shown here is derived from an EMBL/GenBank/DDBJ whole genome shotgun (WGS) entry which is preliminary data.</text>
</comment>
<keyword evidence="3 9" id="KW-0808">Transferase</keyword>
<dbReference type="RefSeq" id="WP_281447306.1">
    <property type="nucleotide sequence ID" value="NZ_JASBAO010000001.1"/>
</dbReference>
<evidence type="ECO:0000256" key="7">
    <source>
        <dbReference type="ARBA" id="ARBA00023136"/>
    </source>
</evidence>
<feature type="domain" description="Phosphoribosyltransferase" evidence="8">
    <location>
        <begin position="10"/>
        <end position="144"/>
    </location>
</feature>
<name>A0ABT6PZ70_9PROT</name>
<organism evidence="9 10">
    <name type="scientific">Commensalibacter oyaizuii</name>
    <dbReference type="NCBI Taxonomy" id="3043873"/>
    <lineage>
        <taxon>Bacteria</taxon>
        <taxon>Pseudomonadati</taxon>
        <taxon>Pseudomonadota</taxon>
        <taxon>Alphaproteobacteria</taxon>
        <taxon>Acetobacterales</taxon>
        <taxon>Acetobacteraceae</taxon>
    </lineage>
</organism>
<dbReference type="InterPro" id="IPR023747">
    <property type="entry name" value="Xanthine_Guanine_PRibTrfase"/>
</dbReference>
<evidence type="ECO:0000256" key="5">
    <source>
        <dbReference type="ARBA" id="ARBA00022726"/>
    </source>
</evidence>
<accession>A0ABT6PZ70</accession>
<reference evidence="9" key="1">
    <citation type="submission" date="2023-05" db="EMBL/GenBank/DDBJ databases">
        <title>Whole genome sequence of Commensalibacter sp.</title>
        <authorList>
            <person name="Charoenyingcharoen P."/>
            <person name="Yukphan P."/>
        </authorList>
    </citation>
    <scope>NUCLEOTIDE SEQUENCE</scope>
    <source>
        <strain evidence="9">TBRC 16381</strain>
    </source>
</reference>
<protein>
    <submittedName>
        <fullName evidence="9">Xanthine phosphoribosyltransferase</fullName>
        <ecNumber evidence="9">2.4.2.22</ecNumber>
    </submittedName>
</protein>
<dbReference type="PANTHER" id="PTHR39563:SF1">
    <property type="entry name" value="XANTHINE-GUANINE PHOSPHORIBOSYLTRANSFERASE"/>
    <property type="match status" value="1"/>
</dbReference>
<dbReference type="SUPFAM" id="SSF53271">
    <property type="entry name" value="PRTase-like"/>
    <property type="match status" value="1"/>
</dbReference>
<evidence type="ECO:0000256" key="6">
    <source>
        <dbReference type="ARBA" id="ARBA00022842"/>
    </source>
</evidence>
<dbReference type="NCBIfam" id="NF006613">
    <property type="entry name" value="PRK09177.1"/>
    <property type="match status" value="1"/>
</dbReference>
<evidence type="ECO:0000313" key="10">
    <source>
        <dbReference type="Proteomes" id="UP001431634"/>
    </source>
</evidence>
<dbReference type="CDD" id="cd06223">
    <property type="entry name" value="PRTases_typeI"/>
    <property type="match status" value="1"/>
</dbReference>
<keyword evidence="4" id="KW-0479">Metal-binding</keyword>
<evidence type="ECO:0000256" key="2">
    <source>
        <dbReference type="ARBA" id="ARBA00022676"/>
    </source>
</evidence>
<dbReference type="GO" id="GO:0000310">
    <property type="term" value="F:xanthine phosphoribosyltransferase activity"/>
    <property type="evidence" value="ECO:0007669"/>
    <property type="project" value="UniProtKB-EC"/>
</dbReference>
<dbReference type="Pfam" id="PF00156">
    <property type="entry name" value="Pribosyltran"/>
    <property type="match status" value="1"/>
</dbReference>
<keyword evidence="7" id="KW-0472">Membrane</keyword>
<dbReference type="InterPro" id="IPR029057">
    <property type="entry name" value="PRTase-like"/>
</dbReference>
<dbReference type="Gene3D" id="3.40.50.2020">
    <property type="match status" value="1"/>
</dbReference>
<evidence type="ECO:0000256" key="4">
    <source>
        <dbReference type="ARBA" id="ARBA00022723"/>
    </source>
</evidence>
<evidence type="ECO:0000313" key="9">
    <source>
        <dbReference type="EMBL" id="MDI2090155.1"/>
    </source>
</evidence>
<keyword evidence="5" id="KW-0660">Purine salvage</keyword>
<dbReference type="EC" id="2.4.2.22" evidence="9"/>
<evidence type="ECO:0000256" key="3">
    <source>
        <dbReference type="ARBA" id="ARBA00022679"/>
    </source>
</evidence>
<keyword evidence="1" id="KW-1003">Cell membrane</keyword>
<dbReference type="InterPro" id="IPR000836">
    <property type="entry name" value="PRTase_dom"/>
</dbReference>
<evidence type="ECO:0000256" key="1">
    <source>
        <dbReference type="ARBA" id="ARBA00022475"/>
    </source>
</evidence>
<keyword evidence="10" id="KW-1185">Reference proteome</keyword>
<proteinExistence type="predicted"/>
<evidence type="ECO:0000259" key="8">
    <source>
        <dbReference type="Pfam" id="PF00156"/>
    </source>
</evidence>
<dbReference type="PANTHER" id="PTHR39563">
    <property type="entry name" value="XANTHINE PHOSPHORIBOSYLTRANSFERASE"/>
    <property type="match status" value="1"/>
</dbReference>